<protein>
    <submittedName>
        <fullName evidence="1">Uncharacterized protein</fullName>
    </submittedName>
</protein>
<accession>A0ACC3CB99</accession>
<comment type="caution">
    <text evidence="1">The sequence shown here is derived from an EMBL/GenBank/DDBJ whole genome shotgun (WGS) entry which is preliminary data.</text>
</comment>
<dbReference type="EMBL" id="CM020620">
    <property type="protein sequence ID" value="KAK1867133.1"/>
    <property type="molecule type" value="Genomic_DNA"/>
</dbReference>
<proteinExistence type="predicted"/>
<name>A0ACC3CB99_PYRYE</name>
<organism evidence="1 2">
    <name type="scientific">Pyropia yezoensis</name>
    <name type="common">Susabi-nori</name>
    <name type="synonym">Porphyra yezoensis</name>
    <dbReference type="NCBI Taxonomy" id="2788"/>
    <lineage>
        <taxon>Eukaryota</taxon>
        <taxon>Rhodophyta</taxon>
        <taxon>Bangiophyceae</taxon>
        <taxon>Bangiales</taxon>
        <taxon>Bangiaceae</taxon>
        <taxon>Pyropia</taxon>
    </lineage>
</organism>
<keyword evidence="2" id="KW-1185">Reference proteome</keyword>
<evidence type="ECO:0000313" key="1">
    <source>
        <dbReference type="EMBL" id="KAK1867133.1"/>
    </source>
</evidence>
<sequence>MGVRDFFNSRLLAPPPKLSGAPAGIVRGVDALKAAAARLPPPGAGVGVGLGCGLALGWPRNQWSAPGGAVPRAFAGCGVGLGVGAGIGQGFGWHFGKDRRPAQLRRNLSSAEDDLRREWAKVVNAATALRRRLPF</sequence>
<evidence type="ECO:0000313" key="2">
    <source>
        <dbReference type="Proteomes" id="UP000798662"/>
    </source>
</evidence>
<gene>
    <name evidence="1" type="ORF">I4F81_009642</name>
</gene>
<dbReference type="Proteomes" id="UP000798662">
    <property type="component" value="Chromosome 3"/>
</dbReference>
<reference evidence="1" key="1">
    <citation type="submission" date="2019-11" db="EMBL/GenBank/DDBJ databases">
        <title>Nori genome reveals adaptations in red seaweeds to the harsh intertidal environment.</title>
        <authorList>
            <person name="Wang D."/>
            <person name="Mao Y."/>
        </authorList>
    </citation>
    <scope>NUCLEOTIDE SEQUENCE</scope>
    <source>
        <tissue evidence="1">Gametophyte</tissue>
    </source>
</reference>